<dbReference type="Proteomes" id="UP000053989">
    <property type="component" value="Unassembled WGS sequence"/>
</dbReference>
<reference evidence="2 3" key="1">
    <citation type="submission" date="2014-04" db="EMBL/GenBank/DDBJ databases">
        <authorList>
            <consortium name="DOE Joint Genome Institute"/>
            <person name="Kuo A."/>
            <person name="Kohler A."/>
            <person name="Nagy L.G."/>
            <person name="Floudas D."/>
            <person name="Copeland A."/>
            <person name="Barry K.W."/>
            <person name="Cichocki N."/>
            <person name="Veneault-Fourrey C."/>
            <person name="LaButti K."/>
            <person name="Lindquist E.A."/>
            <person name="Lipzen A."/>
            <person name="Lundell T."/>
            <person name="Morin E."/>
            <person name="Murat C."/>
            <person name="Sun H."/>
            <person name="Tunlid A."/>
            <person name="Henrissat B."/>
            <person name="Grigoriev I.V."/>
            <person name="Hibbett D.S."/>
            <person name="Martin F."/>
            <person name="Nordberg H.P."/>
            <person name="Cantor M.N."/>
            <person name="Hua S.X."/>
        </authorList>
    </citation>
    <scope>NUCLEOTIDE SEQUENCE [LARGE SCALE GENOMIC DNA]</scope>
    <source>
        <strain evidence="2 3">Foug A</strain>
    </source>
</reference>
<reference evidence="3" key="2">
    <citation type="submission" date="2015-01" db="EMBL/GenBank/DDBJ databases">
        <title>Evolutionary Origins and Diversification of the Mycorrhizal Mutualists.</title>
        <authorList>
            <consortium name="DOE Joint Genome Institute"/>
            <consortium name="Mycorrhizal Genomics Consortium"/>
            <person name="Kohler A."/>
            <person name="Kuo A."/>
            <person name="Nagy L.G."/>
            <person name="Floudas D."/>
            <person name="Copeland A."/>
            <person name="Barry K.W."/>
            <person name="Cichocki N."/>
            <person name="Veneault-Fourrey C."/>
            <person name="LaButti K."/>
            <person name="Lindquist E.A."/>
            <person name="Lipzen A."/>
            <person name="Lundell T."/>
            <person name="Morin E."/>
            <person name="Murat C."/>
            <person name="Riley R."/>
            <person name="Ohm R."/>
            <person name="Sun H."/>
            <person name="Tunlid A."/>
            <person name="Henrissat B."/>
            <person name="Grigoriev I.V."/>
            <person name="Hibbett D.S."/>
            <person name="Martin F."/>
        </authorList>
    </citation>
    <scope>NUCLEOTIDE SEQUENCE [LARGE SCALE GENOMIC DNA]</scope>
    <source>
        <strain evidence="3">Foug A</strain>
    </source>
</reference>
<feature type="compositionally biased region" description="Polar residues" evidence="1">
    <location>
        <begin position="1"/>
        <end position="10"/>
    </location>
</feature>
<protein>
    <submittedName>
        <fullName evidence="2">Uncharacterized protein</fullName>
    </submittedName>
</protein>
<dbReference type="InParanoid" id="A0A0C3DB72"/>
<keyword evidence="3" id="KW-1185">Reference proteome</keyword>
<dbReference type="OrthoDB" id="2664589at2759"/>
<organism evidence="2 3">
    <name type="scientific">Scleroderma citrinum Foug A</name>
    <dbReference type="NCBI Taxonomy" id="1036808"/>
    <lineage>
        <taxon>Eukaryota</taxon>
        <taxon>Fungi</taxon>
        <taxon>Dikarya</taxon>
        <taxon>Basidiomycota</taxon>
        <taxon>Agaricomycotina</taxon>
        <taxon>Agaricomycetes</taxon>
        <taxon>Agaricomycetidae</taxon>
        <taxon>Boletales</taxon>
        <taxon>Sclerodermatineae</taxon>
        <taxon>Sclerodermataceae</taxon>
        <taxon>Scleroderma</taxon>
    </lineage>
</organism>
<name>A0A0C3DB72_9AGAM</name>
<dbReference type="HOGENOM" id="CLU_035160_2_0_1"/>
<evidence type="ECO:0000313" key="2">
    <source>
        <dbReference type="EMBL" id="KIM53629.1"/>
    </source>
</evidence>
<dbReference type="EMBL" id="KN822175">
    <property type="protein sequence ID" value="KIM53629.1"/>
    <property type="molecule type" value="Genomic_DNA"/>
</dbReference>
<sequence length="272" mass="30879">MHRPSVTQNPAEIPHGVDNSSWHTRNPGRPTLPIRHSEPLTDAHKAMRRIANEEQKRKEGTLSDTVKKLAEELGRKIADIAQEHSIAVEKISKLLTGHINYKRLREVSFSNALIRAKALEVNTARPLGSKYSLMQLHQMVSEDPALQNLDDEAKMQLKDELQRHRSEKGMSVRATNAAATRDVHATVDRIIQDLDGLAMRTGIYATLFVTRGHSYNMHSATWYGTDNAMDFWEDVLKLEPDQVTKQFKLWGCSQNKSKLCLFCVYHECDIAV</sequence>
<accession>A0A0C3DB72</accession>
<proteinExistence type="predicted"/>
<gene>
    <name evidence="2" type="ORF">SCLCIDRAFT_138680</name>
</gene>
<dbReference type="AlphaFoldDB" id="A0A0C3DB72"/>
<evidence type="ECO:0000256" key="1">
    <source>
        <dbReference type="SAM" id="MobiDB-lite"/>
    </source>
</evidence>
<evidence type="ECO:0000313" key="3">
    <source>
        <dbReference type="Proteomes" id="UP000053989"/>
    </source>
</evidence>
<feature type="region of interest" description="Disordered" evidence="1">
    <location>
        <begin position="1"/>
        <end position="40"/>
    </location>
</feature>